<accession>A0ABR7YH58</accession>
<name>A0ABR7YH58_9SPHI</name>
<protein>
    <recommendedName>
        <fullName evidence="3">Glycosyltransferase</fullName>
    </recommendedName>
</protein>
<evidence type="ECO:0000313" key="2">
    <source>
        <dbReference type="Proteomes" id="UP000651271"/>
    </source>
</evidence>
<evidence type="ECO:0008006" key="3">
    <source>
        <dbReference type="Google" id="ProtNLM"/>
    </source>
</evidence>
<gene>
    <name evidence="1" type="ORF">H8B04_13390</name>
</gene>
<evidence type="ECO:0000313" key="1">
    <source>
        <dbReference type="EMBL" id="MBD1430543.1"/>
    </source>
</evidence>
<comment type="caution">
    <text evidence="1">The sequence shown here is derived from an EMBL/GenBank/DDBJ whole genome shotgun (WGS) entry which is preliminary data.</text>
</comment>
<dbReference type="Proteomes" id="UP000651271">
    <property type="component" value="Unassembled WGS sequence"/>
</dbReference>
<dbReference type="EMBL" id="JACOIJ010000030">
    <property type="protein sequence ID" value="MBD1430543.1"/>
    <property type="molecule type" value="Genomic_DNA"/>
</dbReference>
<sequence>MILTSKYGLKEESRTSIKRFQSELDLAHIRRLTDTVGIVQHAKFATPDYNHGYCIDDNSRALMLAGLANKIQPHSCDALIDTYLAYIHYMQRENGMFGNFLSFDHRFLDDYGTEDAFGRTIWSLGSLMYNDNRPHIQQLLKEIVDRAYPHISELRSIRANAYALCGLVYMLKSKKYQKDLIKEIYLLADFISNEYEKASSDGWQWYEEVISYDNAIIPYSLMLTKDILFEEKYLTYAIDSATFLDEIIFKENTVELIGNAGWLKKNGEKASAGEQAIEIPSLILMYQKLAEINNAPKFHYKAKCCFSWFHGTNRLQAELFDPFTKGCKDGLDKNTINQNQGAESTISYWLAYIYQHYEIY</sequence>
<proteinExistence type="predicted"/>
<reference evidence="1 2" key="1">
    <citation type="submission" date="2020-08" db="EMBL/GenBank/DDBJ databases">
        <title>Sphingobacterium sp. DN04309 isolated from aquaculture water.</title>
        <authorList>
            <person name="Zhang M."/>
        </authorList>
    </citation>
    <scope>NUCLEOTIDE SEQUENCE [LARGE SCALE GENOMIC DNA]</scope>
    <source>
        <strain evidence="1 2">DN04309</strain>
    </source>
</reference>
<organism evidence="1 2">
    <name type="scientific">Sphingobacterium litopenaei</name>
    <dbReference type="NCBI Taxonomy" id="2763500"/>
    <lineage>
        <taxon>Bacteria</taxon>
        <taxon>Pseudomonadati</taxon>
        <taxon>Bacteroidota</taxon>
        <taxon>Sphingobacteriia</taxon>
        <taxon>Sphingobacteriales</taxon>
        <taxon>Sphingobacteriaceae</taxon>
        <taxon>Sphingobacterium</taxon>
    </lineage>
</organism>
<dbReference type="RefSeq" id="WP_190302670.1">
    <property type="nucleotide sequence ID" value="NZ_JACOIJ010000030.1"/>
</dbReference>
<dbReference type="SUPFAM" id="SSF48239">
    <property type="entry name" value="Terpenoid cyclases/Protein prenyltransferases"/>
    <property type="match status" value="1"/>
</dbReference>
<dbReference type="InterPro" id="IPR008930">
    <property type="entry name" value="Terpenoid_cyclase/PrenylTrfase"/>
</dbReference>
<keyword evidence="2" id="KW-1185">Reference proteome</keyword>